<dbReference type="InterPro" id="IPR011491">
    <property type="entry name" value="FlgE_D2"/>
</dbReference>
<protein>
    <recommendedName>
        <fullName evidence="3">Flagellar hook protein FlgE</fullName>
    </recommendedName>
</protein>
<evidence type="ECO:0000259" key="8">
    <source>
        <dbReference type="Pfam" id="PF07559"/>
    </source>
</evidence>
<evidence type="ECO:0000259" key="7">
    <source>
        <dbReference type="Pfam" id="PF06429"/>
    </source>
</evidence>
<proteinExistence type="inferred from homology"/>
<feature type="domain" description="Flagellar basal body rod protein N-terminal" evidence="6">
    <location>
        <begin position="6"/>
        <end position="33"/>
    </location>
</feature>
<keyword evidence="4 5" id="KW-0975">Bacterial flagellum</keyword>
<name>A0A6M9PWP8_9BURK</name>
<comment type="subcellular location">
    <subcellularLocation>
        <location evidence="1 5">Bacterial flagellum basal body</location>
    </subcellularLocation>
</comment>
<dbReference type="InterPro" id="IPR001444">
    <property type="entry name" value="Flag_bb_rod_N"/>
</dbReference>
<evidence type="ECO:0000256" key="4">
    <source>
        <dbReference type="ARBA" id="ARBA00023143"/>
    </source>
</evidence>
<evidence type="ECO:0000256" key="5">
    <source>
        <dbReference type="RuleBase" id="RU362116"/>
    </source>
</evidence>
<gene>
    <name evidence="9" type="ORF">DCO17_03120</name>
</gene>
<dbReference type="InterPro" id="IPR020013">
    <property type="entry name" value="Flagellar_FlgE/F/G"/>
</dbReference>
<evidence type="ECO:0000256" key="1">
    <source>
        <dbReference type="ARBA" id="ARBA00004117"/>
    </source>
</evidence>
<comment type="similarity">
    <text evidence="2 5">Belongs to the flagella basal body rod proteins family.</text>
</comment>
<evidence type="ECO:0000313" key="9">
    <source>
        <dbReference type="EMBL" id="QKM64312.1"/>
    </source>
</evidence>
<keyword evidence="10" id="KW-1185">Reference proteome</keyword>
<dbReference type="AlphaFoldDB" id="A0A6M9PWP8"/>
<dbReference type="KEGG" id="ptrp:DCO17_03120"/>
<evidence type="ECO:0000256" key="2">
    <source>
        <dbReference type="ARBA" id="ARBA00009677"/>
    </source>
</evidence>
<feature type="domain" description="Flagellar hook protein FlgE D2" evidence="8">
    <location>
        <begin position="171"/>
        <end position="257"/>
    </location>
</feature>
<evidence type="ECO:0000313" key="10">
    <source>
        <dbReference type="Proteomes" id="UP000503312"/>
    </source>
</evidence>
<evidence type="ECO:0000259" key="6">
    <source>
        <dbReference type="Pfam" id="PF00460"/>
    </source>
</evidence>
<dbReference type="Proteomes" id="UP000503312">
    <property type="component" value="Chromosome"/>
</dbReference>
<dbReference type="InterPro" id="IPR037925">
    <property type="entry name" value="FlgE/F/G-like"/>
</dbReference>
<dbReference type="NCBIfam" id="TIGR03506">
    <property type="entry name" value="FlgEFG_subfam"/>
    <property type="match status" value="2"/>
</dbReference>
<evidence type="ECO:0000256" key="3">
    <source>
        <dbReference type="ARBA" id="ARBA00019015"/>
    </source>
</evidence>
<dbReference type="GO" id="GO:0071978">
    <property type="term" value="P:bacterial-type flagellum-dependent swarming motility"/>
    <property type="evidence" value="ECO:0007669"/>
    <property type="project" value="TreeGrafter"/>
</dbReference>
<dbReference type="RefSeq" id="WP_173955354.1">
    <property type="nucleotide sequence ID" value="NZ_CP028942.1"/>
</dbReference>
<dbReference type="Gene3D" id="2.60.98.20">
    <property type="entry name" value="Flagellar hook protein FlgE"/>
    <property type="match status" value="1"/>
</dbReference>
<accession>A0A6M9PWP8</accession>
<feature type="domain" description="Flagellar basal-body/hook protein C-terminal" evidence="7">
    <location>
        <begin position="867"/>
        <end position="899"/>
    </location>
</feature>
<dbReference type="SUPFAM" id="SSF117143">
    <property type="entry name" value="Flagellar hook protein flgE"/>
    <property type="match status" value="2"/>
</dbReference>
<dbReference type="Pfam" id="PF06429">
    <property type="entry name" value="Flg_bbr_C"/>
    <property type="match status" value="1"/>
</dbReference>
<dbReference type="PANTHER" id="PTHR30435">
    <property type="entry name" value="FLAGELLAR PROTEIN"/>
    <property type="match status" value="1"/>
</dbReference>
<dbReference type="GO" id="GO:0009425">
    <property type="term" value="C:bacterial-type flagellum basal body"/>
    <property type="evidence" value="ECO:0007669"/>
    <property type="project" value="UniProtKB-SubCell"/>
</dbReference>
<dbReference type="EMBL" id="CP028942">
    <property type="protein sequence ID" value="QKM64312.1"/>
    <property type="molecule type" value="Genomic_DNA"/>
</dbReference>
<organism evidence="9 10">
    <name type="scientific">Polynucleobacter tropicus</name>
    <dbReference type="NCBI Taxonomy" id="1743174"/>
    <lineage>
        <taxon>Bacteria</taxon>
        <taxon>Pseudomonadati</taxon>
        <taxon>Pseudomonadota</taxon>
        <taxon>Betaproteobacteria</taxon>
        <taxon>Burkholderiales</taxon>
        <taxon>Burkholderiaceae</taxon>
        <taxon>Polynucleobacter</taxon>
    </lineage>
</organism>
<dbReference type="Pfam" id="PF00460">
    <property type="entry name" value="Flg_bb_rod"/>
    <property type="match status" value="1"/>
</dbReference>
<dbReference type="Pfam" id="PF07559">
    <property type="entry name" value="FlgE_D2"/>
    <property type="match status" value="1"/>
</dbReference>
<sequence length="914" mass="92492">MGYGIGLSGLKSASEAIDVTSNNISNAQTVGYKSGEYVFSDQFFRAQDPQSVDRAGMGAYRMAIRRTGSYGTVVNTQNPLDMAITGPGMFMLAKTVDGTVPTENPTKFQFTRNGQFAVDNKNRIVNENGMFLVGYPADASGKIISSSKSVMILDQSPLAQQATKNSNINLNLDNRVDPITGNPFNKTEPTSYSQTTSQTVYDDKGLAHTLAVYYKKMHSTNLVLQGDGTGTTYTFTPQQDLGTTLAGEQTSKIATSSKPLAAAGGTTETISNAVLTYVSGGSESLDSEIGTFGGITGGSGYLPGTYSDVALSGGSGQGAKANIVVGAGGNITTVTLTSSGVGYQVGDYLTVMPNVVGGTGTGFSIPVATTITDGIGAFSITGGSGYGATTYTNVPLVGGSSGSNTARATVIVNANGDASIYTVTNAGTGYTNGETLTIANSSIGNYGTPAALTAQASVTAGGVAGVTLLANTAGHGPSGITYNNVPLSGGSGTGARANVTVNSSGVVTSVVLTKGGTGYLPNDNLTISASSIGPNGAGTGFAVSVASKRAGIKTLATSPSNAGTGYTDGIYEDVPLTGSSTGFGAKATIVISNGLVTKVTLTDGGTGYAATDSLSVNANSVGGTGSGFAVAIGGLNTQIAAGQGTRGSTYNLKLTDGTNLSLTQISEAGNGTPQYVVNVDRYSVFATLDGNPVGQDASGAAITKVKIGGILTDEQTSLGTVAFVGGKDLDSLSRDAFGTPQFDTQFKIDASGGSGNGWGQTNNGGVVQFTLKSTNMTAYSSAGQTYANDQDGSATSQLASFNIDNSGKLVAQYDNGKSVVKGQVILAYFNNLEGLIPNGNNTYEASSASGDPLLSFPGDGTLGAIRSKAVEQSNVDLTEELVRLMVLQRQYSAVSQATKVMAATLIDDAINIGR</sequence>
<reference evidence="9 10" key="1">
    <citation type="submission" date="2018-04" db="EMBL/GenBank/DDBJ databases">
        <title>Polynucleobacter sp. UH21B genome.</title>
        <authorList>
            <person name="Hahn M.W."/>
        </authorList>
    </citation>
    <scope>NUCLEOTIDE SEQUENCE [LARGE SCALE GENOMIC DNA]</scope>
    <source>
        <strain evidence="9 10">MWH-UH21B</strain>
    </source>
</reference>
<dbReference type="PANTHER" id="PTHR30435:SF19">
    <property type="entry name" value="FLAGELLAR BASAL-BODY ROD PROTEIN FLGG"/>
    <property type="match status" value="1"/>
</dbReference>
<dbReference type="InterPro" id="IPR010930">
    <property type="entry name" value="Flg_bb/hook_C_dom"/>
</dbReference>
<dbReference type="InterPro" id="IPR037058">
    <property type="entry name" value="Falgellar_hook_FlgE_sf"/>
</dbReference>